<feature type="compositionally biased region" description="Basic and acidic residues" evidence="3">
    <location>
        <begin position="81"/>
        <end position="91"/>
    </location>
</feature>
<feature type="region of interest" description="Disordered" evidence="3">
    <location>
        <begin position="50"/>
        <end position="91"/>
    </location>
</feature>
<sequence length="295" mass="32845">MARKPQFTDELILAAGDRLAAAGAEVNKTALRRAVGGGNPARLWEVWQRRGKPPRGAVRSPVAAQAALPVSRPPAPPRAAGEPRKRDPERTRRDILEAAIAEFADKGLSGARVDAIAARTRTTKRSIYYYFGSKDGLYIAVLEAVYASIRSVERTFCLTSLDPVEAMRKLIGFTFDYHNDHPDFSRLVVVENIHHARHLKRSSSIRNLNVSVIDDLREVLRRGRETGQFTRDIDPVDLHMMISAFCFFRMSNRYTFSAIFDWDLTSAAAMAKHKGIIADMILSYLANADAAPPLP</sequence>
<feature type="domain" description="HTH tetR-type" evidence="4">
    <location>
        <begin position="89"/>
        <end position="149"/>
    </location>
</feature>
<keyword evidence="6" id="KW-1185">Reference proteome</keyword>
<dbReference type="InterPro" id="IPR050109">
    <property type="entry name" value="HTH-type_TetR-like_transc_reg"/>
</dbReference>
<name>A0ABX2T6D8_9PROT</name>
<dbReference type="Gene3D" id="1.10.357.10">
    <property type="entry name" value="Tetracycline Repressor, domain 2"/>
    <property type="match status" value="1"/>
</dbReference>
<evidence type="ECO:0000256" key="2">
    <source>
        <dbReference type="PROSITE-ProRule" id="PRU00335"/>
    </source>
</evidence>
<dbReference type="PROSITE" id="PS50977">
    <property type="entry name" value="HTH_TETR_2"/>
    <property type="match status" value="1"/>
</dbReference>
<evidence type="ECO:0000313" key="5">
    <source>
        <dbReference type="EMBL" id="NYZ19856.1"/>
    </source>
</evidence>
<dbReference type="RefSeq" id="WP_180281615.1">
    <property type="nucleotide sequence ID" value="NZ_JABFDB010000004.1"/>
</dbReference>
<evidence type="ECO:0000259" key="4">
    <source>
        <dbReference type="PROSITE" id="PS50977"/>
    </source>
</evidence>
<keyword evidence="1 2" id="KW-0238">DNA-binding</keyword>
<evidence type="ECO:0000256" key="3">
    <source>
        <dbReference type="SAM" id="MobiDB-lite"/>
    </source>
</evidence>
<reference evidence="5 6" key="1">
    <citation type="submission" date="2020-05" db="EMBL/GenBank/DDBJ databases">
        <title>Azospirillum oleiclasticum sp. nov, a nitrogen-fixing and heavy crude oil-emulsifying bacterium isolated from the crude oil of Yumen Oilfield.</title>
        <authorList>
            <person name="Wu D."/>
            <person name="Cai M."/>
            <person name="Zhang X."/>
        </authorList>
    </citation>
    <scope>NUCLEOTIDE SEQUENCE [LARGE SCALE GENOMIC DNA]</scope>
    <source>
        <strain evidence="5 6">ROY-1-1-2</strain>
    </source>
</reference>
<dbReference type="PANTHER" id="PTHR30328:SF54">
    <property type="entry name" value="HTH-TYPE TRANSCRIPTIONAL REPRESSOR SCO4008"/>
    <property type="match status" value="1"/>
</dbReference>
<gene>
    <name evidence="5" type="ORF">HND93_09035</name>
</gene>
<feature type="DNA-binding region" description="H-T-H motif" evidence="2">
    <location>
        <begin position="112"/>
        <end position="131"/>
    </location>
</feature>
<comment type="caution">
    <text evidence="5">The sequence shown here is derived from an EMBL/GenBank/DDBJ whole genome shotgun (WGS) entry which is preliminary data.</text>
</comment>
<organism evidence="5 6">
    <name type="scientific">Azospirillum oleiclasticum</name>
    <dbReference type="NCBI Taxonomy" id="2735135"/>
    <lineage>
        <taxon>Bacteria</taxon>
        <taxon>Pseudomonadati</taxon>
        <taxon>Pseudomonadota</taxon>
        <taxon>Alphaproteobacteria</taxon>
        <taxon>Rhodospirillales</taxon>
        <taxon>Azospirillaceae</taxon>
        <taxon>Azospirillum</taxon>
    </lineage>
</organism>
<dbReference type="EMBL" id="JABFDB010000004">
    <property type="protein sequence ID" value="NYZ19856.1"/>
    <property type="molecule type" value="Genomic_DNA"/>
</dbReference>
<dbReference type="Pfam" id="PF00440">
    <property type="entry name" value="TetR_N"/>
    <property type="match status" value="1"/>
</dbReference>
<dbReference type="InterPro" id="IPR041474">
    <property type="entry name" value="NicS_C"/>
</dbReference>
<dbReference type="InterPro" id="IPR009057">
    <property type="entry name" value="Homeodomain-like_sf"/>
</dbReference>
<evidence type="ECO:0000313" key="6">
    <source>
        <dbReference type="Proteomes" id="UP000584642"/>
    </source>
</evidence>
<dbReference type="PRINTS" id="PR00455">
    <property type="entry name" value="HTHTETR"/>
</dbReference>
<accession>A0ABX2T6D8</accession>
<evidence type="ECO:0000256" key="1">
    <source>
        <dbReference type="ARBA" id="ARBA00023125"/>
    </source>
</evidence>
<protein>
    <submittedName>
        <fullName evidence="5">TetR family transcriptional regulator</fullName>
    </submittedName>
</protein>
<dbReference type="Proteomes" id="UP000584642">
    <property type="component" value="Unassembled WGS sequence"/>
</dbReference>
<dbReference type="InterPro" id="IPR036271">
    <property type="entry name" value="Tet_transcr_reg_TetR-rel_C_sf"/>
</dbReference>
<dbReference type="SUPFAM" id="SSF46689">
    <property type="entry name" value="Homeodomain-like"/>
    <property type="match status" value="1"/>
</dbReference>
<proteinExistence type="predicted"/>
<dbReference type="SUPFAM" id="SSF48498">
    <property type="entry name" value="Tetracyclin repressor-like, C-terminal domain"/>
    <property type="match status" value="1"/>
</dbReference>
<dbReference type="InterPro" id="IPR001647">
    <property type="entry name" value="HTH_TetR"/>
</dbReference>
<dbReference type="Pfam" id="PF17938">
    <property type="entry name" value="TetR_C_29"/>
    <property type="match status" value="1"/>
</dbReference>
<dbReference type="PANTHER" id="PTHR30328">
    <property type="entry name" value="TRANSCRIPTIONAL REPRESSOR"/>
    <property type="match status" value="1"/>
</dbReference>